<sequence>MFDERPAVDADDPRTLSAADHVVVQRVVDHYGAVNLTQRLAKSLAQRDAHVTALQRLCEEFKVPENRITECGSRVKQAERRRLSLAKAANELMTVSGAFAKSETSSIATSTASAGGTIKGLTKFFGGMPKRRETVDQPITATSSRSSSIAPTTKPRTQSIDSRSVASADTSTSLGWTATLFNGGANRRPSKPTREPVELQAQHDQDTLPPTLTDTTTHDPQEVDWNRFILKLLKARQSSGLQEAQGTMLGASHFGREGASGRAKQEILHRLIIGGIPNRLRHAIWMELSNTYALIDPDAYRNYLALGTTEVPAEEIDAILKDVPRTLTEQYSYYVDKGHTKLKNLLIAFVAKYPDLGYTQGLNMIAGHLLLAIPAEEDAFWVLCNMVDNYFPVGYFSRDAPMDGALADNAVLREYVREILPKLDEHLTRLDIDSHSTFQPGWHLTAMSSHLPKIALQRVWDVWLCLPKQQTFLFNVVLAMLKLREAEILKLKSDAEYNAFDWRVPDDASKAEELVKAALQLRKRVDAEQVATRREAEVRKMRRSSSVRGMWSAD</sequence>
<dbReference type="InParanoid" id="A0A1V8T3E8"/>
<dbReference type="OrthoDB" id="294251at2759"/>
<dbReference type="GO" id="GO:0005096">
    <property type="term" value="F:GTPase activator activity"/>
    <property type="evidence" value="ECO:0007669"/>
    <property type="project" value="TreeGrafter"/>
</dbReference>
<feature type="compositionally biased region" description="Polar residues" evidence="1">
    <location>
        <begin position="154"/>
        <end position="180"/>
    </location>
</feature>
<feature type="compositionally biased region" description="Basic and acidic residues" evidence="1">
    <location>
        <begin position="192"/>
        <end position="206"/>
    </location>
</feature>
<name>A0A1V8T3E8_9PEZI</name>
<comment type="caution">
    <text evidence="3">The sequence shown here is derived from an EMBL/GenBank/DDBJ whole genome shotgun (WGS) entry which is preliminary data.</text>
</comment>
<dbReference type="PROSITE" id="PS50086">
    <property type="entry name" value="TBC_RABGAP"/>
    <property type="match status" value="1"/>
</dbReference>
<dbReference type="EMBL" id="NAJO01000018">
    <property type="protein sequence ID" value="OQO05692.1"/>
    <property type="molecule type" value="Genomic_DNA"/>
</dbReference>
<dbReference type="STRING" id="1507870.A0A1V8T3E8"/>
<gene>
    <name evidence="3" type="ORF">B0A48_09785</name>
</gene>
<dbReference type="SUPFAM" id="SSF47923">
    <property type="entry name" value="Ypt/Rab-GAP domain of gyp1p"/>
    <property type="match status" value="2"/>
</dbReference>
<reference evidence="4" key="1">
    <citation type="submission" date="2017-03" db="EMBL/GenBank/DDBJ databases">
        <title>Genomes of endolithic fungi from Antarctica.</title>
        <authorList>
            <person name="Coleine C."/>
            <person name="Masonjones S."/>
            <person name="Stajich J.E."/>
        </authorList>
    </citation>
    <scope>NUCLEOTIDE SEQUENCE [LARGE SCALE GENOMIC DNA]</scope>
    <source>
        <strain evidence="4">CCFEE 5527</strain>
    </source>
</reference>
<feature type="domain" description="Rab-GAP TBC" evidence="2">
    <location>
        <begin position="275"/>
        <end position="467"/>
    </location>
</feature>
<evidence type="ECO:0000313" key="3">
    <source>
        <dbReference type="EMBL" id="OQO05692.1"/>
    </source>
</evidence>
<evidence type="ECO:0000259" key="2">
    <source>
        <dbReference type="PROSITE" id="PS50086"/>
    </source>
</evidence>
<dbReference type="AlphaFoldDB" id="A0A1V8T3E8"/>
<dbReference type="PANTHER" id="PTHR47219">
    <property type="entry name" value="RAB GTPASE-ACTIVATING PROTEIN 1-LIKE"/>
    <property type="match status" value="1"/>
</dbReference>
<organism evidence="3 4">
    <name type="scientific">Cryoendolithus antarcticus</name>
    <dbReference type="NCBI Taxonomy" id="1507870"/>
    <lineage>
        <taxon>Eukaryota</taxon>
        <taxon>Fungi</taxon>
        <taxon>Dikarya</taxon>
        <taxon>Ascomycota</taxon>
        <taxon>Pezizomycotina</taxon>
        <taxon>Dothideomycetes</taxon>
        <taxon>Dothideomycetidae</taxon>
        <taxon>Cladosporiales</taxon>
        <taxon>Cladosporiaceae</taxon>
        <taxon>Cryoendolithus</taxon>
    </lineage>
</organism>
<dbReference type="GO" id="GO:0031267">
    <property type="term" value="F:small GTPase binding"/>
    <property type="evidence" value="ECO:0007669"/>
    <property type="project" value="TreeGrafter"/>
</dbReference>
<dbReference type="InterPro" id="IPR050302">
    <property type="entry name" value="Rab_GAP_TBC_domain"/>
</dbReference>
<accession>A0A1V8T3E8</accession>
<dbReference type="InterPro" id="IPR035969">
    <property type="entry name" value="Rab-GAP_TBC_sf"/>
</dbReference>
<dbReference type="Pfam" id="PF00566">
    <property type="entry name" value="RabGAP-TBC"/>
    <property type="match status" value="1"/>
</dbReference>
<feature type="compositionally biased region" description="Low complexity" evidence="1">
    <location>
        <begin position="138"/>
        <end position="153"/>
    </location>
</feature>
<dbReference type="PANTHER" id="PTHR47219:SF20">
    <property type="entry name" value="TBC1 DOMAIN FAMILY MEMBER 2B"/>
    <property type="match status" value="1"/>
</dbReference>
<proteinExistence type="predicted"/>
<dbReference type="Gene3D" id="1.10.472.80">
    <property type="entry name" value="Ypt/Rab-GAP domain of gyp1p, domain 3"/>
    <property type="match status" value="1"/>
</dbReference>
<dbReference type="InterPro" id="IPR000195">
    <property type="entry name" value="Rab-GAP-TBC_dom"/>
</dbReference>
<dbReference type="SMART" id="SM00164">
    <property type="entry name" value="TBC"/>
    <property type="match status" value="1"/>
</dbReference>
<protein>
    <recommendedName>
        <fullName evidence="2">Rab-GAP TBC domain-containing protein</fullName>
    </recommendedName>
</protein>
<feature type="region of interest" description="Disordered" evidence="1">
    <location>
        <begin position="128"/>
        <end position="219"/>
    </location>
</feature>
<dbReference type="Gene3D" id="1.10.8.270">
    <property type="entry name" value="putative rabgap domain of human tbc1 domain family member 14 like domains"/>
    <property type="match status" value="1"/>
</dbReference>
<evidence type="ECO:0000313" key="4">
    <source>
        <dbReference type="Proteomes" id="UP000192596"/>
    </source>
</evidence>
<keyword evidence="4" id="KW-1185">Reference proteome</keyword>
<evidence type="ECO:0000256" key="1">
    <source>
        <dbReference type="SAM" id="MobiDB-lite"/>
    </source>
</evidence>
<dbReference type="Proteomes" id="UP000192596">
    <property type="component" value="Unassembled WGS sequence"/>
</dbReference>